<organism evidence="1 2">
    <name type="scientific">Desulfofustis glycolicus DSM 9705</name>
    <dbReference type="NCBI Taxonomy" id="1121409"/>
    <lineage>
        <taxon>Bacteria</taxon>
        <taxon>Pseudomonadati</taxon>
        <taxon>Thermodesulfobacteriota</taxon>
        <taxon>Desulfobulbia</taxon>
        <taxon>Desulfobulbales</taxon>
        <taxon>Desulfocapsaceae</taxon>
        <taxon>Desulfofustis</taxon>
    </lineage>
</organism>
<gene>
    <name evidence="1" type="ORF">SAMN02745124_00114</name>
</gene>
<dbReference type="EMBL" id="FQXS01000001">
    <property type="protein sequence ID" value="SHH32291.1"/>
    <property type="molecule type" value="Genomic_DNA"/>
</dbReference>
<reference evidence="1 2" key="1">
    <citation type="submission" date="2016-11" db="EMBL/GenBank/DDBJ databases">
        <authorList>
            <person name="Jaros S."/>
            <person name="Januszkiewicz K."/>
            <person name="Wedrychowicz H."/>
        </authorList>
    </citation>
    <scope>NUCLEOTIDE SEQUENCE [LARGE SCALE GENOMIC DNA]</scope>
    <source>
        <strain evidence="1 2">DSM 9705</strain>
    </source>
</reference>
<accession>A0A1M5S1K9</accession>
<dbReference type="Proteomes" id="UP000184139">
    <property type="component" value="Unassembled WGS sequence"/>
</dbReference>
<name>A0A1M5S1K9_9BACT</name>
<evidence type="ECO:0000313" key="2">
    <source>
        <dbReference type="Proteomes" id="UP000184139"/>
    </source>
</evidence>
<evidence type="ECO:0000313" key="1">
    <source>
        <dbReference type="EMBL" id="SHH32291.1"/>
    </source>
</evidence>
<protein>
    <submittedName>
        <fullName evidence="1">Uncharacterized protein</fullName>
    </submittedName>
</protein>
<proteinExistence type="predicted"/>
<keyword evidence="2" id="KW-1185">Reference proteome</keyword>
<sequence length="52" mass="5745">MDWLQNHILKIDRQYVPLLNDKKVVKCPGPDCVFALADGPGQPAAVSCGRYC</sequence>
<dbReference type="AlphaFoldDB" id="A0A1M5S1K9"/>